<feature type="non-terminal residue" evidence="7">
    <location>
        <position position="727"/>
    </location>
</feature>
<dbReference type="InterPro" id="IPR019819">
    <property type="entry name" value="Carboxylesterase_B_CS"/>
</dbReference>
<evidence type="ECO:0000256" key="2">
    <source>
        <dbReference type="ARBA" id="ARBA00022729"/>
    </source>
</evidence>
<dbReference type="SUPFAM" id="SSF53474">
    <property type="entry name" value="alpha/beta-Hydrolases"/>
    <property type="match status" value="1"/>
</dbReference>
<organism evidence="7 8">
    <name type="scientific">Mesorhabditis spiculigera</name>
    <dbReference type="NCBI Taxonomy" id="96644"/>
    <lineage>
        <taxon>Eukaryota</taxon>
        <taxon>Metazoa</taxon>
        <taxon>Ecdysozoa</taxon>
        <taxon>Nematoda</taxon>
        <taxon>Chromadorea</taxon>
        <taxon>Rhabditida</taxon>
        <taxon>Rhabditina</taxon>
        <taxon>Rhabditomorpha</taxon>
        <taxon>Rhabditoidea</taxon>
        <taxon>Rhabditidae</taxon>
        <taxon>Mesorhabditinae</taxon>
        <taxon>Mesorhabditis</taxon>
    </lineage>
</organism>
<dbReference type="InterPro" id="IPR051093">
    <property type="entry name" value="Neuroligin/BSAL"/>
</dbReference>
<dbReference type="PANTHER" id="PTHR43903">
    <property type="entry name" value="NEUROLIGIN"/>
    <property type="match status" value="1"/>
</dbReference>
<feature type="transmembrane region" description="Helical" evidence="4">
    <location>
        <begin position="655"/>
        <end position="676"/>
    </location>
</feature>
<evidence type="ECO:0000256" key="4">
    <source>
        <dbReference type="SAM" id="Phobius"/>
    </source>
</evidence>
<feature type="region of interest" description="Disordered" evidence="3">
    <location>
        <begin position="706"/>
        <end position="727"/>
    </location>
</feature>
<comment type="caution">
    <text evidence="7">The sequence shown here is derived from an EMBL/GenBank/DDBJ whole genome shotgun (WGS) entry which is preliminary data.</text>
</comment>
<evidence type="ECO:0000259" key="6">
    <source>
        <dbReference type="Pfam" id="PF00135"/>
    </source>
</evidence>
<keyword evidence="4" id="KW-0812">Transmembrane</keyword>
<dbReference type="Pfam" id="PF00135">
    <property type="entry name" value="COesterase"/>
    <property type="match status" value="1"/>
</dbReference>
<evidence type="ECO:0000313" key="7">
    <source>
        <dbReference type="EMBL" id="CAJ0583933.1"/>
    </source>
</evidence>
<accession>A0AA36DCX4</accession>
<comment type="similarity">
    <text evidence="1">Belongs to the type-B carboxylesterase/lipase family.</text>
</comment>
<gene>
    <name evidence="7" type="ORF">MSPICULIGERA_LOCUS22001</name>
</gene>
<dbReference type="InterPro" id="IPR029058">
    <property type="entry name" value="AB_hydrolase_fold"/>
</dbReference>
<evidence type="ECO:0000313" key="8">
    <source>
        <dbReference type="Proteomes" id="UP001177023"/>
    </source>
</evidence>
<proteinExistence type="inferred from homology"/>
<evidence type="ECO:0000256" key="1">
    <source>
        <dbReference type="ARBA" id="ARBA00005964"/>
    </source>
</evidence>
<feature type="compositionally biased region" description="Polar residues" evidence="3">
    <location>
        <begin position="706"/>
        <end position="718"/>
    </location>
</feature>
<dbReference type="Gene3D" id="3.40.50.1820">
    <property type="entry name" value="alpha/beta hydrolase"/>
    <property type="match status" value="1"/>
</dbReference>
<keyword evidence="4" id="KW-0472">Membrane</keyword>
<evidence type="ECO:0000256" key="3">
    <source>
        <dbReference type="SAM" id="MobiDB-lite"/>
    </source>
</evidence>
<protein>
    <recommendedName>
        <fullName evidence="6">Carboxylesterase type B domain-containing protein</fullName>
    </recommendedName>
</protein>
<keyword evidence="4" id="KW-1133">Transmembrane helix</keyword>
<keyword evidence="8" id="KW-1185">Reference proteome</keyword>
<dbReference type="Proteomes" id="UP001177023">
    <property type="component" value="Unassembled WGS sequence"/>
</dbReference>
<dbReference type="PROSITE" id="PS00941">
    <property type="entry name" value="CARBOXYLESTERASE_B_2"/>
    <property type="match status" value="1"/>
</dbReference>
<dbReference type="InterPro" id="IPR002018">
    <property type="entry name" value="CarbesteraseB"/>
</dbReference>
<sequence length="727" mass="83352">MKIRIFLQIFWITTPLGAIQLIQPPTRDPVLWDLGVTTTTRKPGTAPLRDEVLVSTQLGKIIGRKVHLHDLPWTPQQDRSEQIPKAMYYPEPNPMPWKNNITVFVFKGIPYAEPPTGQRRFKPPQRLRSFPGTSPFIAERDPTICMQDVEQEPRLGIRKQSPWTASEDCLYLNIFSPDVSVASGQHYPVLVFLHGGDFQTGNMNDWPGHILASRGMVVVNVQYRLGAFGFLSLGDSETGNYGLQDQREALRFVRDNIASFGGDPTAVTLAGHDAGGVSAQLHMLSPLSKGLFRSAMSFSGADVSYWSTIGKSALAFNNTMKLGQYLGCIDKQAQNVVNCIATKGDQEIVRAYTEPQTPIEYNRDMFLPTIDGREILAHPLWALREAPINNAYIPSPVPLYISQNLQDGSEVIARNRRLGEFQDYQSVDLKMMEGYTLEYVFRHNYTMNKEALVQAIVDRYRYWPDQSDNWMLAEKFIDLWTDAYYTAPIAESAHLHSNLGRVWMLVNAYNFSRGYENLRFIPDWMAACRECDLYLMFGYAYAPPELRPHYMHDVVFTEEDRNATQIFTNIIRRYVTFQDPNFQSDDTWAAHEPRRHWYLKFNYTRYHALTVPGVLKRDFRYETVAFWNQYIVSLVNYMTTTFPPEVVSERQTLIYAYWIIGVLVLILMFLAVASFGMGYKLCEVTLPIAKHEERVLVDYTDTFPSRASVTSPRSSTNYGRVERMSAI</sequence>
<feature type="signal peptide" evidence="5">
    <location>
        <begin position="1"/>
        <end position="18"/>
    </location>
</feature>
<reference evidence="7" key="1">
    <citation type="submission" date="2023-06" db="EMBL/GenBank/DDBJ databases">
        <authorList>
            <person name="Delattre M."/>
        </authorList>
    </citation>
    <scope>NUCLEOTIDE SEQUENCE</scope>
    <source>
        <strain evidence="7">AF72</strain>
    </source>
</reference>
<keyword evidence="2 5" id="KW-0732">Signal</keyword>
<dbReference type="AlphaFoldDB" id="A0AA36DCX4"/>
<feature type="chain" id="PRO_5041378474" description="Carboxylesterase type B domain-containing protein" evidence="5">
    <location>
        <begin position="19"/>
        <end position="727"/>
    </location>
</feature>
<feature type="domain" description="Carboxylesterase type B" evidence="6">
    <location>
        <begin position="99"/>
        <end position="606"/>
    </location>
</feature>
<evidence type="ECO:0000256" key="5">
    <source>
        <dbReference type="SAM" id="SignalP"/>
    </source>
</evidence>
<name>A0AA36DCX4_9BILA</name>
<dbReference type="EMBL" id="CATQJA010002665">
    <property type="protein sequence ID" value="CAJ0583933.1"/>
    <property type="molecule type" value="Genomic_DNA"/>
</dbReference>